<evidence type="ECO:0000259" key="7">
    <source>
        <dbReference type="PROSITE" id="PS51194"/>
    </source>
</evidence>
<keyword evidence="3" id="KW-0347">Helicase</keyword>
<evidence type="ECO:0000256" key="5">
    <source>
        <dbReference type="SAM" id="Coils"/>
    </source>
</evidence>
<evidence type="ECO:0000256" key="1">
    <source>
        <dbReference type="ARBA" id="ARBA00022741"/>
    </source>
</evidence>
<dbReference type="Pfam" id="PF04851">
    <property type="entry name" value="ResIII"/>
    <property type="match status" value="1"/>
</dbReference>
<dbReference type="AlphaFoldDB" id="G9QIH1"/>
<dbReference type="PATRIC" id="fig|665952.3.peg.751"/>
<dbReference type="SMART" id="SM00490">
    <property type="entry name" value="HELICc"/>
    <property type="match status" value="1"/>
</dbReference>
<evidence type="ECO:0000313" key="8">
    <source>
        <dbReference type="EMBL" id="EHL79051.1"/>
    </source>
</evidence>
<dbReference type="InterPro" id="IPR006935">
    <property type="entry name" value="Helicase/UvrB_N"/>
</dbReference>
<accession>G9QIH1</accession>
<evidence type="ECO:0000256" key="4">
    <source>
        <dbReference type="ARBA" id="ARBA00022840"/>
    </source>
</evidence>
<protein>
    <recommendedName>
        <fullName evidence="10">Helicase</fullName>
    </recommendedName>
</protein>
<organism evidence="8 9">
    <name type="scientific">Bacillus smithii 7_3_47FAA</name>
    <dbReference type="NCBI Taxonomy" id="665952"/>
    <lineage>
        <taxon>Bacteria</taxon>
        <taxon>Bacillati</taxon>
        <taxon>Bacillota</taxon>
        <taxon>Bacilli</taxon>
        <taxon>Bacillales</taxon>
        <taxon>Bacillaceae</taxon>
        <taxon>Bacillus</taxon>
    </lineage>
</organism>
<dbReference type="InterPro" id="IPR049730">
    <property type="entry name" value="SNF2/RAD54-like_C"/>
</dbReference>
<dbReference type="InterPro" id="IPR038718">
    <property type="entry name" value="SNF2-like_sf"/>
</dbReference>
<evidence type="ECO:0000256" key="3">
    <source>
        <dbReference type="ARBA" id="ARBA00022806"/>
    </source>
</evidence>
<sequence length="1079" mass="125521">MARIIDNKQSGLVGDVLKDCITKGSKLSIAAAHLTLYAFVELKKELSLLDEFRFIFTEPAFIEGENILKEQIEKNEAFLYGVEEERKYKIELNQAYIAKQFAKWLKRKAQIKSVTSQRIQGGLYHVKNKDGTQIGLVGGAPFSSPGLGYSNSSSMYINNIVDDLETNKQLIRNFDDIWQNEYVLQDVKEQILRRLKVLYKENSPEFIYFVTLYNLFKDFLQDTKNYEVLQTKTGFENTVIWNKLYDFQRDGVIGAINKIETYGGCIIADSVGLGKTFEALAIIKYYELRNHRVLVLAPKKLRENWEVYRLNDKRNILVDDRFSYDLLNHTDLSRERGYSGAINLEHVNWGNYDLVVIDESHNFRNNDSRKSHITRYARLMNDIIKSGVKTKVLMLSATPVNNKLDDLKNQIAFITEGNDKALAETANIKLISQTIRRAQSQFNKWSNLPENERTTERLLDMLSWDYFTLLDSLTIARSRRHIEKYYNIKDIGKFPQRLKPMNIKKTIDVKNEFPPLSVINNDILRLHFAIYSPMKYILPHRKSFYYEKYDTKVSNGRVLKQTDRENNLVYLMKTNLLKRLESSIHSFSLTLESIIKNIDLHIRKIENYHSSFEPIENEDDIDMDDPELEDALIGSKVKILLQDIDLIRWKEDLLYDRDILVKMLQRAMRITPDRDQKLLALKEIIQSKIENPINGQNKKLLIFTAFADTAKYLYENLHKWIFHNFGLHSAVVTGSDHPKTTLKFKKVDFNSVLTNFSPISKERAKVMPNMMEEIDILIATDCISEGQNLQDCDYLVNYDIHWNPVRIIQRFGRIDRLGSKNERIQLVNFWPSMELDEYINLVGRVKDRMTILDISSTGEENVIADNSNEMKDLEYRRKQLEKLQNEVIDLEDISGNISLTDFTMDDFRMDLLNFMKKNKDVIEKAPLGLFSITTNKNEKLREEIKPGVIFCLKQINNFTASSEQNALHPYYLVYVKVDGEVLYNQVHIKKILDIYRSLCNGQKEVEEDLYATFYEETNNGKEMGKYKALLEKAVEDIVGKIDQQLTLNIFSLGNLDGLVTNANTSLQDFEIISYLIIKG</sequence>
<gene>
    <name evidence="8" type="ORF">HMPREF1015_02262</name>
</gene>
<feature type="domain" description="Helicase ATP-binding" evidence="6">
    <location>
        <begin position="256"/>
        <end position="417"/>
    </location>
</feature>
<dbReference type="CDD" id="cd18793">
    <property type="entry name" value="SF2_C_SNF"/>
    <property type="match status" value="1"/>
</dbReference>
<proteinExistence type="predicted"/>
<dbReference type="GO" id="GO:0016787">
    <property type="term" value="F:hydrolase activity"/>
    <property type="evidence" value="ECO:0007669"/>
    <property type="project" value="UniProtKB-KW"/>
</dbReference>
<keyword evidence="1" id="KW-0547">Nucleotide-binding</keyword>
<dbReference type="GO" id="GO:0031297">
    <property type="term" value="P:replication fork processing"/>
    <property type="evidence" value="ECO:0007669"/>
    <property type="project" value="TreeGrafter"/>
</dbReference>
<dbReference type="InterPro" id="IPR057342">
    <property type="entry name" value="DEXDc_RapA"/>
</dbReference>
<dbReference type="Gene3D" id="3.40.50.300">
    <property type="entry name" value="P-loop containing nucleotide triphosphate hydrolases"/>
    <property type="match status" value="1"/>
</dbReference>
<dbReference type="Proteomes" id="UP000011747">
    <property type="component" value="Unassembled WGS sequence"/>
</dbReference>
<name>G9QIH1_9BACI</name>
<dbReference type="PROSITE" id="PS51194">
    <property type="entry name" value="HELICASE_CTER"/>
    <property type="match status" value="1"/>
</dbReference>
<dbReference type="RefSeq" id="WP_003353039.1">
    <property type="nucleotide sequence ID" value="NZ_JH414743.1"/>
</dbReference>
<dbReference type="InterPro" id="IPR014001">
    <property type="entry name" value="Helicase_ATP-bd"/>
</dbReference>
<dbReference type="GO" id="GO:0005524">
    <property type="term" value="F:ATP binding"/>
    <property type="evidence" value="ECO:0007669"/>
    <property type="project" value="InterPro"/>
</dbReference>
<feature type="coiled-coil region" evidence="5">
    <location>
        <begin position="863"/>
        <end position="893"/>
    </location>
</feature>
<keyword evidence="9" id="KW-1185">Reference proteome</keyword>
<dbReference type="EMBL" id="ACWF01000036">
    <property type="protein sequence ID" value="EHL79051.1"/>
    <property type="molecule type" value="Genomic_DNA"/>
</dbReference>
<evidence type="ECO:0000259" key="6">
    <source>
        <dbReference type="PROSITE" id="PS51192"/>
    </source>
</evidence>
<reference evidence="8 9" key="1">
    <citation type="submission" date="2011-09" db="EMBL/GenBank/DDBJ databases">
        <title>The Genome Sequence of Bacillus smithii 7_3_47FAA.</title>
        <authorList>
            <consortium name="The Broad Institute Genome Sequencing Platform"/>
            <person name="Earl A."/>
            <person name="Ward D."/>
            <person name="Feldgarden M."/>
            <person name="Gevers D."/>
            <person name="Daigneault M."/>
            <person name="Strauss J."/>
            <person name="Allen-Vercoe E."/>
            <person name="Young S.K."/>
            <person name="Zeng Q."/>
            <person name="Gargeya S."/>
            <person name="Fitzgerald M."/>
            <person name="Haas B."/>
            <person name="Abouelleil A."/>
            <person name="Alvarado L."/>
            <person name="Arachchi H.M."/>
            <person name="Berlin A."/>
            <person name="Brown A."/>
            <person name="Chapman S.B."/>
            <person name="Chen Z."/>
            <person name="Dunbar C."/>
            <person name="Freedman E."/>
            <person name="Gearin G."/>
            <person name="Goldberg J."/>
            <person name="Griggs A."/>
            <person name="Gujja S."/>
            <person name="Heiman D."/>
            <person name="Howarth C."/>
            <person name="Larson L."/>
            <person name="Lui A."/>
            <person name="MacDonald P.J.P."/>
            <person name="Montmayeur A."/>
            <person name="Murphy C."/>
            <person name="Neiman D."/>
            <person name="Pearson M."/>
            <person name="Priest M."/>
            <person name="Roberts A."/>
            <person name="Saif S."/>
            <person name="Shea T."/>
            <person name="Shenoy N."/>
            <person name="Sisk P."/>
            <person name="Stolte C."/>
            <person name="Sykes S."/>
            <person name="Wortman J."/>
            <person name="Nusbaum C."/>
            <person name="Birren B."/>
        </authorList>
    </citation>
    <scope>NUCLEOTIDE SEQUENCE [LARGE SCALE GENOMIC DNA]</scope>
    <source>
        <strain evidence="8 9">7_3_47FAA</strain>
    </source>
</reference>
<dbReference type="SUPFAM" id="SSF52540">
    <property type="entry name" value="P-loop containing nucleoside triphosphate hydrolases"/>
    <property type="match status" value="2"/>
</dbReference>
<dbReference type="CDD" id="cd10311">
    <property type="entry name" value="PLDc_N_DEXD_c"/>
    <property type="match status" value="1"/>
</dbReference>
<dbReference type="InterPro" id="IPR001650">
    <property type="entry name" value="Helicase_C-like"/>
</dbReference>
<keyword evidence="2" id="KW-0378">Hydrolase</keyword>
<dbReference type="CDD" id="cd18011">
    <property type="entry name" value="DEXDc_RapA"/>
    <property type="match status" value="1"/>
</dbReference>
<dbReference type="PANTHER" id="PTHR45766:SF6">
    <property type="entry name" value="SWI_SNF-RELATED MATRIX-ASSOCIATED ACTIN-DEPENDENT REGULATOR OF CHROMATIN SUBFAMILY A-LIKE PROTEIN 1"/>
    <property type="match status" value="1"/>
</dbReference>
<dbReference type="InterPro" id="IPR027417">
    <property type="entry name" value="P-loop_NTPase"/>
</dbReference>
<dbReference type="GO" id="GO:0006281">
    <property type="term" value="P:DNA repair"/>
    <property type="evidence" value="ECO:0007669"/>
    <property type="project" value="TreeGrafter"/>
</dbReference>
<keyword evidence="4" id="KW-0067">ATP-binding</keyword>
<dbReference type="HOGENOM" id="CLU_008466_2_0_9"/>
<dbReference type="Gene3D" id="3.40.50.10810">
    <property type="entry name" value="Tandem AAA-ATPase domain"/>
    <property type="match status" value="1"/>
</dbReference>
<evidence type="ECO:0000313" key="9">
    <source>
        <dbReference type="Proteomes" id="UP000011747"/>
    </source>
</evidence>
<dbReference type="PANTHER" id="PTHR45766">
    <property type="entry name" value="DNA ANNEALING HELICASE AND ENDONUCLEASE ZRANB3 FAMILY MEMBER"/>
    <property type="match status" value="1"/>
</dbReference>
<comment type="caution">
    <text evidence="8">The sequence shown here is derived from an EMBL/GenBank/DDBJ whole genome shotgun (WGS) entry which is preliminary data.</text>
</comment>
<dbReference type="Pfam" id="PF00271">
    <property type="entry name" value="Helicase_C"/>
    <property type="match status" value="1"/>
</dbReference>
<feature type="domain" description="Helicase C-terminal" evidence="7">
    <location>
        <begin position="673"/>
        <end position="891"/>
    </location>
</feature>
<dbReference type="GO" id="GO:0003677">
    <property type="term" value="F:DNA binding"/>
    <property type="evidence" value="ECO:0007669"/>
    <property type="project" value="InterPro"/>
</dbReference>
<evidence type="ECO:0008006" key="10">
    <source>
        <dbReference type="Google" id="ProtNLM"/>
    </source>
</evidence>
<dbReference type="SMART" id="SM00487">
    <property type="entry name" value="DEXDc"/>
    <property type="match status" value="1"/>
</dbReference>
<dbReference type="PROSITE" id="PS51192">
    <property type="entry name" value="HELICASE_ATP_BIND_1"/>
    <property type="match status" value="1"/>
</dbReference>
<keyword evidence="5" id="KW-0175">Coiled coil</keyword>
<evidence type="ECO:0000256" key="2">
    <source>
        <dbReference type="ARBA" id="ARBA00022801"/>
    </source>
</evidence>